<organism evidence="2 3">
    <name type="scientific">Lentinula raphanica</name>
    <dbReference type="NCBI Taxonomy" id="153919"/>
    <lineage>
        <taxon>Eukaryota</taxon>
        <taxon>Fungi</taxon>
        <taxon>Dikarya</taxon>
        <taxon>Basidiomycota</taxon>
        <taxon>Agaricomycotina</taxon>
        <taxon>Agaricomycetes</taxon>
        <taxon>Agaricomycetidae</taxon>
        <taxon>Agaricales</taxon>
        <taxon>Marasmiineae</taxon>
        <taxon>Omphalotaceae</taxon>
        <taxon>Lentinula</taxon>
    </lineage>
</organism>
<accession>A0AA38NWI1</accession>
<feature type="region of interest" description="Disordered" evidence="1">
    <location>
        <begin position="155"/>
        <end position="179"/>
    </location>
</feature>
<proteinExistence type="predicted"/>
<gene>
    <name evidence="2" type="ORF">F5878DRAFT_667039</name>
</gene>
<evidence type="ECO:0000256" key="1">
    <source>
        <dbReference type="SAM" id="MobiDB-lite"/>
    </source>
</evidence>
<comment type="caution">
    <text evidence="2">The sequence shown here is derived from an EMBL/GenBank/DDBJ whole genome shotgun (WGS) entry which is preliminary data.</text>
</comment>
<sequence>MPRAAATTERPAKDKRPRKSQLKTQYTDQILTELKKIRVALGYPTTAPRRPSVHPGETVKKTLLFHGGTSPPVDGPTHWKFRDLGTFIHIVCTENGRFSRTIRDPRAIPTDLLAANEHLVSLIKLRAELTTPSRTQPLVPPLHDHRELDIDAGDVAFRSSSPDPRPSQPGSVDLDDEESDIDISDLCATDRIQPSDFSHDDDTDLEVIESVTKFSSTRSSSRGEAKGDGETIPSERTNDFEIDELDSEEYKPDSPSMTSCNRNLSNSSGSVSAITVITWTK</sequence>
<dbReference type="AlphaFoldDB" id="A0AA38NWI1"/>
<feature type="compositionally biased region" description="Polar residues" evidence="1">
    <location>
        <begin position="255"/>
        <end position="269"/>
    </location>
</feature>
<evidence type="ECO:0000313" key="2">
    <source>
        <dbReference type="EMBL" id="KAJ3831933.1"/>
    </source>
</evidence>
<name>A0AA38NWI1_9AGAR</name>
<feature type="non-terminal residue" evidence="2">
    <location>
        <position position="281"/>
    </location>
</feature>
<feature type="region of interest" description="Disordered" evidence="1">
    <location>
        <begin position="213"/>
        <end position="269"/>
    </location>
</feature>
<dbReference type="EMBL" id="MU807153">
    <property type="protein sequence ID" value="KAJ3831933.1"/>
    <property type="molecule type" value="Genomic_DNA"/>
</dbReference>
<protein>
    <submittedName>
        <fullName evidence="2">Uncharacterized protein</fullName>
    </submittedName>
</protein>
<evidence type="ECO:0000313" key="3">
    <source>
        <dbReference type="Proteomes" id="UP001163846"/>
    </source>
</evidence>
<dbReference type="Proteomes" id="UP001163846">
    <property type="component" value="Unassembled WGS sequence"/>
</dbReference>
<feature type="region of interest" description="Disordered" evidence="1">
    <location>
        <begin position="1"/>
        <end position="23"/>
    </location>
</feature>
<reference evidence="2" key="1">
    <citation type="submission" date="2022-08" db="EMBL/GenBank/DDBJ databases">
        <authorList>
            <consortium name="DOE Joint Genome Institute"/>
            <person name="Min B."/>
            <person name="Riley R."/>
            <person name="Sierra-Patev S."/>
            <person name="Naranjo-Ortiz M."/>
            <person name="Looney B."/>
            <person name="Konkel Z."/>
            <person name="Slot J.C."/>
            <person name="Sakamoto Y."/>
            <person name="Steenwyk J.L."/>
            <person name="Rokas A."/>
            <person name="Carro J."/>
            <person name="Camarero S."/>
            <person name="Ferreira P."/>
            <person name="Molpeceres G."/>
            <person name="Ruiz-Duenas F.J."/>
            <person name="Serrano A."/>
            <person name="Henrissat B."/>
            <person name="Drula E."/>
            <person name="Hughes K.W."/>
            <person name="Mata J.L."/>
            <person name="Ishikawa N.K."/>
            <person name="Vargas-Isla R."/>
            <person name="Ushijima S."/>
            <person name="Smith C.A."/>
            <person name="Ahrendt S."/>
            <person name="Andreopoulos W."/>
            <person name="He G."/>
            <person name="Labutti K."/>
            <person name="Lipzen A."/>
            <person name="Ng V."/>
            <person name="Sandor L."/>
            <person name="Barry K."/>
            <person name="Martinez A.T."/>
            <person name="Xiao Y."/>
            <person name="Gibbons J.G."/>
            <person name="Terashima K."/>
            <person name="Hibbett D.S."/>
            <person name="Grigoriev I.V."/>
        </authorList>
    </citation>
    <scope>NUCLEOTIDE SEQUENCE</scope>
    <source>
        <strain evidence="2">TFB9207</strain>
    </source>
</reference>
<keyword evidence="3" id="KW-1185">Reference proteome</keyword>